<organism evidence="4 5">
    <name type="scientific">Paenibacillus macerans</name>
    <name type="common">Bacillus macerans</name>
    <dbReference type="NCBI Taxonomy" id="44252"/>
    <lineage>
        <taxon>Bacteria</taxon>
        <taxon>Bacillati</taxon>
        <taxon>Bacillota</taxon>
        <taxon>Bacilli</taxon>
        <taxon>Bacillales</taxon>
        <taxon>Paenibacillaceae</taxon>
        <taxon>Paenibacillus</taxon>
    </lineage>
</organism>
<dbReference type="PATRIC" id="fig|44252.3.peg.6251"/>
<dbReference type="GO" id="GO:0004222">
    <property type="term" value="F:metalloendopeptidase activity"/>
    <property type="evidence" value="ECO:0007669"/>
    <property type="project" value="TreeGrafter"/>
</dbReference>
<dbReference type="InterPro" id="IPR011055">
    <property type="entry name" value="Dup_hybrid_motif"/>
</dbReference>
<evidence type="ECO:0000259" key="3">
    <source>
        <dbReference type="Pfam" id="PF01551"/>
    </source>
</evidence>
<dbReference type="EMBL" id="JMQA01000053">
    <property type="protein sequence ID" value="KFM93049.1"/>
    <property type="molecule type" value="Genomic_DNA"/>
</dbReference>
<gene>
    <name evidence="4" type="ORF">DJ90_2947</name>
</gene>
<sequence>MSTVQSVSSAVDKVQKARKIWVIVSSTAFPYILIALILLFIGALVILLLFFPFLLFADEDNLSWETESGDGYEWMTPVQMDADGSAYFWPVPSIDRITSSFGYRDLDGMEFHKGIDIAAGAGKTELQPVYAMADGQVTLAGSASGYGYAIYIDHGNGLVTKYGHLDSKMDVSVGDTVKKGQRIGRIGAGIVGRSTGPHLHFQVEVNGKPVDPLSYIQEPGAAVPVELSYRALNIPAVQKFLEKRNSALATEDILVMIDAAGKKTNVDPHLLLAITGQEQSFVPKNNNHASEIIKNPWNVFGCWCSGKGATLNTEESAMIAAKTIVKLSQDRPEGRNPIEWLSAKDNPRGYYAEHNGWWIGVSKFYKALLETGGG</sequence>
<dbReference type="InterPro" id="IPR050570">
    <property type="entry name" value="Cell_wall_metabolism_enzyme"/>
</dbReference>
<evidence type="ECO:0000256" key="1">
    <source>
        <dbReference type="ARBA" id="ARBA00022729"/>
    </source>
</evidence>
<dbReference type="PANTHER" id="PTHR21666">
    <property type="entry name" value="PEPTIDASE-RELATED"/>
    <property type="match status" value="1"/>
</dbReference>
<feature type="transmembrane region" description="Helical" evidence="2">
    <location>
        <begin position="20"/>
        <end position="53"/>
    </location>
</feature>
<dbReference type="GeneID" id="77008635"/>
<dbReference type="CDD" id="cd12797">
    <property type="entry name" value="M23_peptidase"/>
    <property type="match status" value="1"/>
</dbReference>
<proteinExistence type="predicted"/>
<dbReference type="STRING" id="44252.DJ90_2947"/>
<dbReference type="InterPro" id="IPR016047">
    <property type="entry name" value="M23ase_b-sheet_dom"/>
</dbReference>
<dbReference type="AlphaFoldDB" id="A0A090Y3Q8"/>
<evidence type="ECO:0000256" key="2">
    <source>
        <dbReference type="SAM" id="Phobius"/>
    </source>
</evidence>
<dbReference type="Proteomes" id="UP000029278">
    <property type="component" value="Unassembled WGS sequence"/>
</dbReference>
<keyword evidence="2" id="KW-1133">Transmembrane helix</keyword>
<dbReference type="PANTHER" id="PTHR21666:SF289">
    <property type="entry name" value="L-ALA--D-GLU ENDOPEPTIDASE"/>
    <property type="match status" value="1"/>
</dbReference>
<feature type="domain" description="M23ase beta-sheet core" evidence="3">
    <location>
        <begin position="111"/>
        <end position="212"/>
    </location>
</feature>
<keyword evidence="2" id="KW-0812">Transmembrane</keyword>
<evidence type="ECO:0000313" key="4">
    <source>
        <dbReference type="EMBL" id="KFM93049.1"/>
    </source>
</evidence>
<keyword evidence="5" id="KW-1185">Reference proteome</keyword>
<comment type="caution">
    <text evidence="4">The sequence shown here is derived from an EMBL/GenBank/DDBJ whole genome shotgun (WGS) entry which is preliminary data.</text>
</comment>
<dbReference type="RefSeq" id="WP_051985619.1">
    <property type="nucleotide sequence ID" value="NZ_JAKOBR010000034.1"/>
</dbReference>
<protein>
    <submittedName>
        <fullName evidence="4">Peptidase M23 family protein</fullName>
    </submittedName>
</protein>
<dbReference type="OrthoDB" id="9805070at2"/>
<dbReference type="HOGENOM" id="CLU_739337_0_0_9"/>
<name>A0A090Y3Q8_PAEMA</name>
<dbReference type="Gene3D" id="2.70.70.10">
    <property type="entry name" value="Glucose Permease (Domain IIA)"/>
    <property type="match status" value="1"/>
</dbReference>
<dbReference type="Pfam" id="PF01551">
    <property type="entry name" value="Peptidase_M23"/>
    <property type="match status" value="1"/>
</dbReference>
<keyword evidence="2" id="KW-0472">Membrane</keyword>
<keyword evidence="1" id="KW-0732">Signal</keyword>
<accession>A0A090Y3Q8</accession>
<reference evidence="4 5" key="1">
    <citation type="submission" date="2014-04" db="EMBL/GenBank/DDBJ databases">
        <authorList>
            <person name="Bishop-Lilly K.A."/>
            <person name="Broomall S.M."/>
            <person name="Chain P.S."/>
            <person name="Chertkov O."/>
            <person name="Coyne S.R."/>
            <person name="Daligault H.E."/>
            <person name="Davenport K.W."/>
            <person name="Erkkila T."/>
            <person name="Frey K.G."/>
            <person name="Gibbons H.S."/>
            <person name="Gu W."/>
            <person name="Jaissle J."/>
            <person name="Johnson S.L."/>
            <person name="Koroleva G.I."/>
            <person name="Ladner J.T."/>
            <person name="Lo C.-C."/>
            <person name="Minogue T.D."/>
            <person name="Munk C."/>
            <person name="Palacios G.F."/>
            <person name="Redden C.L."/>
            <person name="Rosenzweig C.N."/>
            <person name="Scholz M.B."/>
            <person name="Teshima H."/>
            <person name="Xu Y."/>
        </authorList>
    </citation>
    <scope>NUCLEOTIDE SEQUENCE [LARGE SCALE GENOMIC DNA]</scope>
    <source>
        <strain evidence="4 5">8244</strain>
    </source>
</reference>
<evidence type="ECO:0000313" key="5">
    <source>
        <dbReference type="Proteomes" id="UP000029278"/>
    </source>
</evidence>
<dbReference type="SUPFAM" id="SSF51261">
    <property type="entry name" value="Duplicated hybrid motif"/>
    <property type="match status" value="1"/>
</dbReference>